<reference evidence="3" key="1">
    <citation type="submission" date="2017-06" db="EMBL/GenBank/DDBJ databases">
        <authorList>
            <person name="Varghese N."/>
            <person name="Submissions S."/>
        </authorList>
    </citation>
    <scope>NUCLEOTIDE SEQUENCE [LARGE SCALE GENOMIC DNA]</scope>
    <source>
        <strain evidence="3">DSM 11116</strain>
    </source>
</reference>
<dbReference type="Gene3D" id="3.10.450.50">
    <property type="match status" value="1"/>
</dbReference>
<dbReference type="NCBIfam" id="TIGR02246">
    <property type="entry name" value="SgcJ/EcaC family oxidoreductase"/>
    <property type="match status" value="1"/>
</dbReference>
<dbReference type="InterPro" id="IPR011944">
    <property type="entry name" value="Steroid_delta5-4_isomerase"/>
</dbReference>
<organism evidence="2 3">
    <name type="scientific">Hymenobacter gelipurpurascens</name>
    <dbReference type="NCBI Taxonomy" id="89968"/>
    <lineage>
        <taxon>Bacteria</taxon>
        <taxon>Pseudomonadati</taxon>
        <taxon>Bacteroidota</taxon>
        <taxon>Cytophagia</taxon>
        <taxon>Cytophagales</taxon>
        <taxon>Hymenobacteraceae</taxon>
        <taxon>Hymenobacter</taxon>
    </lineage>
</organism>
<name>A0A212U9J7_9BACT</name>
<gene>
    <name evidence="2" type="ORF">SAMN06265337_2635</name>
</gene>
<dbReference type="SUPFAM" id="SSF54427">
    <property type="entry name" value="NTF2-like"/>
    <property type="match status" value="1"/>
</dbReference>
<dbReference type="RefSeq" id="WP_088843979.1">
    <property type="nucleotide sequence ID" value="NZ_FYEW01000002.1"/>
</dbReference>
<evidence type="ECO:0000259" key="1">
    <source>
        <dbReference type="Pfam" id="PF14534"/>
    </source>
</evidence>
<accession>A0A212U9J7</accession>
<evidence type="ECO:0000313" key="2">
    <source>
        <dbReference type="EMBL" id="SNC74962.1"/>
    </source>
</evidence>
<keyword evidence="3" id="KW-1185">Reference proteome</keyword>
<dbReference type="OrthoDB" id="9814425at2"/>
<protein>
    <recommendedName>
        <fullName evidence="1">DUF4440 domain-containing protein</fullName>
    </recommendedName>
</protein>
<dbReference type="Pfam" id="PF14534">
    <property type="entry name" value="DUF4440"/>
    <property type="match status" value="1"/>
</dbReference>
<dbReference type="InterPro" id="IPR027843">
    <property type="entry name" value="DUF4440"/>
</dbReference>
<sequence length="130" mass="14577">MDALTTTIMDEIRQANKTFEQTFGKGDGMGMARLYTSDGMLLPTGSEPVQGHEGIAAFWQGAMQMGIKEANLRSVEVEQLNPDTAIEMGNYQLFGHNHQILDHGKYVVVWKHEGNNWKLHRDIWNSSQGA</sequence>
<dbReference type="InterPro" id="IPR032710">
    <property type="entry name" value="NTF2-like_dom_sf"/>
</dbReference>
<dbReference type="Proteomes" id="UP000198131">
    <property type="component" value="Unassembled WGS sequence"/>
</dbReference>
<proteinExistence type="predicted"/>
<dbReference type="AlphaFoldDB" id="A0A212U9J7"/>
<feature type="domain" description="DUF4440" evidence="1">
    <location>
        <begin position="12"/>
        <end position="119"/>
    </location>
</feature>
<evidence type="ECO:0000313" key="3">
    <source>
        <dbReference type="Proteomes" id="UP000198131"/>
    </source>
</evidence>
<dbReference type="EMBL" id="FYEW01000002">
    <property type="protein sequence ID" value="SNC74962.1"/>
    <property type="molecule type" value="Genomic_DNA"/>
</dbReference>